<dbReference type="GO" id="GO:0016887">
    <property type="term" value="F:ATP hydrolysis activity"/>
    <property type="evidence" value="ECO:0007669"/>
    <property type="project" value="InterPro"/>
</dbReference>
<dbReference type="KEGG" id="this:HZT40_10790"/>
<keyword evidence="3" id="KW-1185">Reference proteome</keyword>
<evidence type="ECO:0000313" key="3">
    <source>
        <dbReference type="Proteomes" id="UP000510621"/>
    </source>
</evidence>
<dbReference type="AlphaFoldDB" id="A0A7L6ASE2"/>
<name>A0A7L6ASE2_9GAMM</name>
<dbReference type="Pfam" id="PF13304">
    <property type="entry name" value="AAA_21"/>
    <property type="match status" value="1"/>
</dbReference>
<dbReference type="Proteomes" id="UP000510621">
    <property type="component" value="Chromosome"/>
</dbReference>
<gene>
    <name evidence="2" type="ORF">HZT40_10790</name>
</gene>
<evidence type="ECO:0000313" key="2">
    <source>
        <dbReference type="EMBL" id="QLQ31994.1"/>
    </source>
</evidence>
<dbReference type="InterPro" id="IPR003959">
    <property type="entry name" value="ATPase_AAA_core"/>
</dbReference>
<reference evidence="2" key="1">
    <citation type="submission" date="2020-06" db="EMBL/GenBank/DDBJ databases">
        <title>Analysis procedures for assessing recovery of high quality, complete, closed genomes from Nanopore long read metagenome sequencing.</title>
        <authorList>
            <person name="Bessarab I."/>
            <person name="Arumugam K."/>
            <person name="Haryono M."/>
            <person name="Liu X."/>
            <person name="Roy S."/>
            <person name="Zuniga-Montanez R.E."/>
            <person name="Qiu G."/>
            <person name="Drautz-Moses D.I."/>
            <person name="Law Y.Y."/>
            <person name="Wuertz S."/>
            <person name="Lauro F.M."/>
            <person name="Huson D.H."/>
            <person name="Williams R.B."/>
        </authorList>
    </citation>
    <scope>NUCLEOTIDE SEQUENCE [LARGE SCALE GENOMIC DNA]</scope>
    <source>
        <strain evidence="2">SSD2</strain>
    </source>
</reference>
<keyword evidence="2" id="KW-0067">ATP-binding</keyword>
<keyword evidence="2" id="KW-0547">Nucleotide-binding</keyword>
<accession>A0A7L6ASE2</accession>
<proteinExistence type="predicted"/>
<dbReference type="EMBL" id="CP059265">
    <property type="protein sequence ID" value="QLQ31994.1"/>
    <property type="molecule type" value="Genomic_DNA"/>
</dbReference>
<dbReference type="SUPFAM" id="SSF52540">
    <property type="entry name" value="P-loop containing nucleoside triphosphate hydrolases"/>
    <property type="match status" value="1"/>
</dbReference>
<dbReference type="GO" id="GO:0005524">
    <property type="term" value="F:ATP binding"/>
    <property type="evidence" value="ECO:0007669"/>
    <property type="project" value="UniProtKB-KW"/>
</dbReference>
<sequence>MLRLIAILAQQFSSLEILLFDEIENGINAEITESLVSALVTSPKQIIVTTHSPMFLNYMDDEVAKSAVVLLYKTENGVTHATRFFDVPSVAKKLETLPPGAAMLDLYLQDVATEVEKLQNREMWQGASIKFNQANGSLSAEKSGKTAIALKPKGEELLSTLSPALKQKVLTNQFVKVNVQVLNKELLKILDSE</sequence>
<dbReference type="Gene3D" id="3.40.50.300">
    <property type="entry name" value="P-loop containing nucleotide triphosphate hydrolases"/>
    <property type="match status" value="1"/>
</dbReference>
<feature type="domain" description="ATPase AAA-type core" evidence="1">
    <location>
        <begin position="1"/>
        <end position="56"/>
    </location>
</feature>
<evidence type="ECO:0000259" key="1">
    <source>
        <dbReference type="Pfam" id="PF13304"/>
    </source>
</evidence>
<protein>
    <submittedName>
        <fullName evidence="2">ATP-binding protein</fullName>
    </submittedName>
</protein>
<dbReference type="InterPro" id="IPR027417">
    <property type="entry name" value="P-loop_NTPase"/>
</dbReference>
<organism evidence="2 3">
    <name type="scientific">Candidatus Thiothrix singaporensis</name>
    <dbReference type="NCBI Taxonomy" id="2799669"/>
    <lineage>
        <taxon>Bacteria</taxon>
        <taxon>Pseudomonadati</taxon>
        <taxon>Pseudomonadota</taxon>
        <taxon>Gammaproteobacteria</taxon>
        <taxon>Thiotrichales</taxon>
        <taxon>Thiotrichaceae</taxon>
        <taxon>Thiothrix</taxon>
    </lineage>
</organism>